<evidence type="ECO:0000313" key="3">
    <source>
        <dbReference type="Proteomes" id="UP000002191"/>
    </source>
</evidence>
<evidence type="ECO:0008006" key="4">
    <source>
        <dbReference type="Google" id="ProtNLM"/>
    </source>
</evidence>
<dbReference type="AlphaFoldDB" id="E6VV08"/>
<accession>E6VV08</accession>
<keyword evidence="1" id="KW-0812">Transmembrane</keyword>
<protein>
    <recommendedName>
        <fullName evidence="4">Transmembrane protein</fullName>
    </recommendedName>
</protein>
<dbReference type="Proteomes" id="UP000002191">
    <property type="component" value="Chromosome"/>
</dbReference>
<reference evidence="2 3" key="2">
    <citation type="journal article" date="2014" name="Genome Announc.">
        <title>Complete Genome Sequence of the Subsurface, Mesophilic Sulfate-Reducing Bacterium Desulfovibrio aespoeensis Aspo-2.</title>
        <authorList>
            <person name="Pedersen K."/>
            <person name="Bengtsson A."/>
            <person name="Edlund J."/>
            <person name="Rabe L."/>
            <person name="Hazen T."/>
            <person name="Chakraborty R."/>
            <person name="Goodwin L."/>
            <person name="Shapiro N."/>
        </authorList>
    </citation>
    <scope>NUCLEOTIDE SEQUENCE [LARGE SCALE GENOMIC DNA]</scope>
    <source>
        <strain evidence="3">ATCC 700646 / DSM 10631 / Aspo-2</strain>
    </source>
</reference>
<dbReference type="EMBL" id="CP002431">
    <property type="protein sequence ID" value="ADU63516.1"/>
    <property type="molecule type" value="Genomic_DNA"/>
</dbReference>
<dbReference type="KEGG" id="das:Daes_2513"/>
<feature type="transmembrane region" description="Helical" evidence="1">
    <location>
        <begin position="20"/>
        <end position="44"/>
    </location>
</feature>
<dbReference type="STRING" id="643562.Daes_2513"/>
<gene>
    <name evidence="2" type="ordered locus">Daes_2513</name>
</gene>
<proteinExistence type="predicted"/>
<keyword evidence="1" id="KW-1133">Transmembrane helix</keyword>
<name>E6VV08_PSEA9</name>
<dbReference type="HOGENOM" id="CLU_1270593_0_0_7"/>
<keyword evidence="3" id="KW-1185">Reference proteome</keyword>
<organism evidence="2 3">
    <name type="scientific">Pseudodesulfovibrio aespoeensis (strain ATCC 700646 / DSM 10631 / Aspo-2)</name>
    <name type="common">Desulfovibrio aespoeensis</name>
    <dbReference type="NCBI Taxonomy" id="643562"/>
    <lineage>
        <taxon>Bacteria</taxon>
        <taxon>Pseudomonadati</taxon>
        <taxon>Thermodesulfobacteriota</taxon>
        <taxon>Desulfovibrionia</taxon>
        <taxon>Desulfovibrionales</taxon>
        <taxon>Desulfovibrionaceae</taxon>
    </lineage>
</organism>
<dbReference type="eggNOG" id="ENOG50318RM">
    <property type="taxonomic scope" value="Bacteria"/>
</dbReference>
<reference evidence="3" key="1">
    <citation type="submission" date="2010-12" db="EMBL/GenBank/DDBJ databases">
        <title>Complete sequence of Desulfovibrio aespoeensis Aspo-2.</title>
        <authorList>
            <consortium name="US DOE Joint Genome Institute"/>
            <person name="Lucas S."/>
            <person name="Copeland A."/>
            <person name="Lapidus A."/>
            <person name="Cheng J.-F."/>
            <person name="Goodwin L."/>
            <person name="Pitluck S."/>
            <person name="Chertkov O."/>
            <person name="Misra M."/>
            <person name="Detter J.C."/>
            <person name="Han C."/>
            <person name="Tapia R."/>
            <person name="Land M."/>
            <person name="Hauser L."/>
            <person name="Kyrpides N."/>
            <person name="Ivanova N."/>
            <person name="Ovchinnikova G."/>
            <person name="Pedersen K."/>
            <person name="Jagevall S."/>
            <person name="Hazen T."/>
            <person name="Woyke T."/>
        </authorList>
    </citation>
    <scope>NUCLEOTIDE SEQUENCE [LARGE SCALE GENOMIC DNA]</scope>
    <source>
        <strain evidence="3">ATCC 700646 / DSM 10631 / Aspo-2</strain>
    </source>
</reference>
<keyword evidence="1" id="KW-0472">Membrane</keyword>
<evidence type="ECO:0000313" key="2">
    <source>
        <dbReference type="EMBL" id="ADU63516.1"/>
    </source>
</evidence>
<evidence type="ECO:0000256" key="1">
    <source>
        <dbReference type="SAM" id="Phobius"/>
    </source>
</evidence>
<sequence precursor="true">MKGVCSDCLTTVKQGNLMRFQYVVAAAAILILWSGPAVAGLPYYNQTLGYTIWLSGGWAEVPGPALDRFRPLSDGVAPLPVGWEAGYVMEAPAPVCLLVSRLPGRVVSKDHIANFNRFVIRGLKQADTGGGHASQGAGPGPRLRKASFHEPRNMLRLELDGVDSQGREVVTVVYIVYTSIGMLRFVGLVQPGDGPGLRAVDEAVSTLYLDYGLRQGH</sequence>